<sequence length="91" mass="9930">MPETLSADSLTTSKKCLVYTRHSIIRDRTMTAAETGPRSLGDSIGGHLFLERVATGDALAFSTLYDAFTAETYAICWFKFVMPSSGDKAMV</sequence>
<name>A0A3A5MM94_9MICO</name>
<evidence type="ECO:0000313" key="1">
    <source>
        <dbReference type="EMBL" id="RJT91210.1"/>
    </source>
</evidence>
<reference evidence="1 2" key="1">
    <citation type="submission" date="2018-09" db="EMBL/GenBank/DDBJ databases">
        <title>Novel species of Cryobacterium.</title>
        <authorList>
            <person name="Liu Q."/>
            <person name="Xin Y.-H."/>
        </authorList>
    </citation>
    <scope>NUCLEOTIDE SEQUENCE [LARGE SCALE GENOMIC DNA]</scope>
    <source>
        <strain evidence="1 2">Hh39</strain>
    </source>
</reference>
<dbReference type="OrthoDB" id="5117178at2"/>
<comment type="caution">
    <text evidence="1">The sequence shown here is derived from an EMBL/GenBank/DDBJ whole genome shotgun (WGS) entry which is preliminary data.</text>
</comment>
<evidence type="ECO:0000313" key="2">
    <source>
        <dbReference type="Proteomes" id="UP000272015"/>
    </source>
</evidence>
<gene>
    <name evidence="1" type="ORF">D6T64_02240</name>
</gene>
<dbReference type="AlphaFoldDB" id="A0A3A5MM94"/>
<keyword evidence="2" id="KW-1185">Reference proteome</keyword>
<proteinExistence type="predicted"/>
<dbReference type="EMBL" id="QZVS01000050">
    <property type="protein sequence ID" value="RJT91210.1"/>
    <property type="molecule type" value="Genomic_DNA"/>
</dbReference>
<accession>A0A3A5MM94</accession>
<organism evidence="1 2">
    <name type="scientific">Cryobacterium melibiosiphilum</name>
    <dbReference type="NCBI Taxonomy" id="995039"/>
    <lineage>
        <taxon>Bacteria</taxon>
        <taxon>Bacillati</taxon>
        <taxon>Actinomycetota</taxon>
        <taxon>Actinomycetes</taxon>
        <taxon>Micrococcales</taxon>
        <taxon>Microbacteriaceae</taxon>
        <taxon>Cryobacterium</taxon>
    </lineage>
</organism>
<protein>
    <submittedName>
        <fullName evidence="1">Uncharacterized protein</fullName>
    </submittedName>
</protein>
<dbReference type="Proteomes" id="UP000272015">
    <property type="component" value="Unassembled WGS sequence"/>
</dbReference>